<dbReference type="Gene3D" id="3.40.50.740">
    <property type="match status" value="1"/>
</dbReference>
<reference evidence="12 13" key="1">
    <citation type="submission" date="2020-08" db="EMBL/GenBank/DDBJ databases">
        <title>Genomic Encyclopedia of Type Strains, Phase IV (KMG-IV): sequencing the most valuable type-strain genomes for metagenomic binning, comparative biology and taxonomic classification.</title>
        <authorList>
            <person name="Goeker M."/>
        </authorList>
    </citation>
    <scope>NUCLEOTIDE SEQUENCE [LARGE SCALE GENOMIC DNA]</scope>
    <source>
        <strain evidence="12 13">DSM 26723</strain>
    </source>
</reference>
<dbReference type="InterPro" id="IPR009010">
    <property type="entry name" value="Asp_de-COase-like_dom_sf"/>
</dbReference>
<dbReference type="GO" id="GO:0043546">
    <property type="term" value="F:molybdopterin cofactor binding"/>
    <property type="evidence" value="ECO:0007669"/>
    <property type="project" value="InterPro"/>
</dbReference>
<dbReference type="InterPro" id="IPR037951">
    <property type="entry name" value="MopB_CT_YdeP"/>
</dbReference>
<evidence type="ECO:0000256" key="6">
    <source>
        <dbReference type="ARBA" id="ARBA00022723"/>
    </source>
</evidence>
<dbReference type="GO" id="GO:0051539">
    <property type="term" value="F:4 iron, 4 sulfur cluster binding"/>
    <property type="evidence" value="ECO:0007669"/>
    <property type="project" value="UniProtKB-KW"/>
</dbReference>
<keyword evidence="6" id="KW-0479">Metal-binding</keyword>
<comment type="similarity">
    <text evidence="3">Belongs to the prokaryotic molybdopterin-containing oxidoreductase family.</text>
</comment>
<evidence type="ECO:0000259" key="11">
    <source>
        <dbReference type="Pfam" id="PF01568"/>
    </source>
</evidence>
<dbReference type="GO" id="GO:0008863">
    <property type="term" value="F:formate dehydrogenase (NAD+) activity"/>
    <property type="evidence" value="ECO:0007669"/>
    <property type="project" value="InterPro"/>
</dbReference>
<keyword evidence="9" id="KW-0411">Iron-sulfur</keyword>
<evidence type="ECO:0000256" key="7">
    <source>
        <dbReference type="ARBA" id="ARBA00023002"/>
    </source>
</evidence>
<feature type="domain" description="Molybdopterin dinucleotide-binding" evidence="11">
    <location>
        <begin position="639"/>
        <end position="742"/>
    </location>
</feature>
<comment type="cofactor">
    <cofactor evidence="1">
        <name>Mo-bis(molybdopterin guanine dinucleotide)</name>
        <dbReference type="ChEBI" id="CHEBI:60539"/>
    </cofactor>
</comment>
<keyword evidence="7" id="KW-0560">Oxidoreductase</keyword>
<dbReference type="Gene3D" id="2.40.40.20">
    <property type="match status" value="1"/>
</dbReference>
<evidence type="ECO:0000256" key="8">
    <source>
        <dbReference type="ARBA" id="ARBA00023004"/>
    </source>
</evidence>
<dbReference type="RefSeq" id="WP_184332633.1">
    <property type="nucleotide sequence ID" value="NZ_JACHHZ010000003.1"/>
</dbReference>
<evidence type="ECO:0000259" key="10">
    <source>
        <dbReference type="Pfam" id="PF00384"/>
    </source>
</evidence>
<evidence type="ECO:0000256" key="1">
    <source>
        <dbReference type="ARBA" id="ARBA00001942"/>
    </source>
</evidence>
<evidence type="ECO:0000256" key="3">
    <source>
        <dbReference type="ARBA" id="ARBA00010312"/>
    </source>
</evidence>
<dbReference type="InterPro" id="IPR006657">
    <property type="entry name" value="MoPterin_dinucl-bd_dom"/>
</dbReference>
<evidence type="ECO:0000256" key="4">
    <source>
        <dbReference type="ARBA" id="ARBA00022485"/>
    </source>
</evidence>
<dbReference type="GO" id="GO:0045333">
    <property type="term" value="P:cellular respiration"/>
    <property type="evidence" value="ECO:0007669"/>
    <property type="project" value="UniProtKB-ARBA"/>
</dbReference>
<dbReference type="Pfam" id="PF00384">
    <property type="entry name" value="Molybdopterin"/>
    <property type="match status" value="1"/>
</dbReference>
<comment type="cofactor">
    <cofactor evidence="2">
        <name>[4Fe-4S] cluster</name>
        <dbReference type="ChEBI" id="CHEBI:49883"/>
    </cofactor>
</comment>
<dbReference type="GO" id="GO:0016020">
    <property type="term" value="C:membrane"/>
    <property type="evidence" value="ECO:0007669"/>
    <property type="project" value="TreeGrafter"/>
</dbReference>
<dbReference type="InterPro" id="IPR050123">
    <property type="entry name" value="Prok_molybdopt-oxidoreductase"/>
</dbReference>
<sequence length="749" mass="81411">MSDKSIERYDRAAGGWDALAATAAVVREQGAPATSSRALLKANQPSGFDCPGCAWPDPKHTSSFEFCENGAKAVAWETTSRTVGPEFFAAHTVTTLLAQSDHWLESQGRLTHPLKYDAASDRYVPVSWADAAELVALHLRALSTPDAAAFYTSGRTSNEAAFLYQLFAREYGTNNMPDCSNLCHEASSVGLPQSIGVGKGTVQLADFDCTDLILSFGHNPGTNHPRMLTTLRAARKRGVPLLVFNPLRERGLERFVAPHSAVEMLTGEGTELATQYLQLRVGSDALALQGLMKLLLEWERGRSAADAPIIDREFIDAHTTGFDELTGQLDALSWDEIVERTGVTRAELEAAARQYARAPSTIVAYGMGITQHAHGTENVQQIANLLLLRGNIGRPGAGICPVRGHSNVQGDRTMGINERPPADFLDRIEATFGFSPPRTEGYSVVECIEAMRDGRVRVLVALGGNMAVAAPDPVATAEGMSKLALYVGIHTKLNRSHLLHRGDALILPALARSDLDVQETGVQSVTVEDSMSMVHASHGFKAPPSPEVRSEPAIVGMLAAATLPNSKVDWDGLVQNYDRVRDLVEKIVPGFENYNERIRIPGGFHLPNAAATRTWKTQSGKARFKLRTTTRRAADTLPLVLTTIRSHDQYNTTIYGLNDRYRGIKGRRDVVFMNEEDMRARGIETGEAVTVRAANRVATGFHAVAYPIARGSCAAYFPEASVLVALEDFDPQSRTPAYKSTPVEVVRVG</sequence>
<dbReference type="CDD" id="cd02787">
    <property type="entry name" value="MopB_CT_ydeP"/>
    <property type="match status" value="1"/>
</dbReference>
<evidence type="ECO:0000256" key="5">
    <source>
        <dbReference type="ARBA" id="ARBA00022505"/>
    </source>
</evidence>
<evidence type="ECO:0000256" key="2">
    <source>
        <dbReference type="ARBA" id="ARBA00001966"/>
    </source>
</evidence>
<dbReference type="GO" id="GO:0030151">
    <property type="term" value="F:molybdenum ion binding"/>
    <property type="evidence" value="ECO:0007669"/>
    <property type="project" value="InterPro"/>
</dbReference>
<keyword evidence="8" id="KW-0408">Iron</keyword>
<dbReference type="InterPro" id="IPR006656">
    <property type="entry name" value="Mopterin_OxRdtase"/>
</dbReference>
<gene>
    <name evidence="12" type="ORF">HNQ60_002748</name>
</gene>
<dbReference type="AlphaFoldDB" id="A0A841HLB8"/>
<evidence type="ECO:0000313" key="13">
    <source>
        <dbReference type="Proteomes" id="UP000588068"/>
    </source>
</evidence>
<dbReference type="GO" id="GO:1990204">
    <property type="term" value="C:oxidoreductase complex"/>
    <property type="evidence" value="ECO:0007669"/>
    <property type="project" value="UniProtKB-ARBA"/>
</dbReference>
<dbReference type="SUPFAM" id="SSF50692">
    <property type="entry name" value="ADC-like"/>
    <property type="match status" value="1"/>
</dbReference>
<dbReference type="Pfam" id="PF01568">
    <property type="entry name" value="Molydop_binding"/>
    <property type="match status" value="1"/>
</dbReference>
<dbReference type="SUPFAM" id="SSF53706">
    <property type="entry name" value="Formate dehydrogenase/DMSO reductase, domains 1-3"/>
    <property type="match status" value="1"/>
</dbReference>
<dbReference type="NCBIfam" id="TIGR01701">
    <property type="entry name" value="Fdhalpha-like"/>
    <property type="match status" value="1"/>
</dbReference>
<dbReference type="InterPro" id="IPR041953">
    <property type="entry name" value="YdeP_MopB"/>
</dbReference>
<protein>
    <submittedName>
        <fullName evidence="12">Molybdopterin-dependent oxidoreductase alpha subunit</fullName>
    </submittedName>
</protein>
<dbReference type="EMBL" id="JACHHZ010000003">
    <property type="protein sequence ID" value="MBB6093867.1"/>
    <property type="molecule type" value="Genomic_DNA"/>
</dbReference>
<dbReference type="CDD" id="cd02767">
    <property type="entry name" value="MopB_ydeP"/>
    <property type="match status" value="1"/>
</dbReference>
<proteinExistence type="inferred from homology"/>
<keyword evidence="13" id="KW-1185">Reference proteome</keyword>
<dbReference type="PANTHER" id="PTHR43105">
    <property type="entry name" value="RESPIRATORY NITRATE REDUCTASE"/>
    <property type="match status" value="1"/>
</dbReference>
<evidence type="ECO:0000256" key="9">
    <source>
        <dbReference type="ARBA" id="ARBA00023014"/>
    </source>
</evidence>
<organism evidence="12 13">
    <name type="scientific">Povalibacter uvarum</name>
    <dbReference type="NCBI Taxonomy" id="732238"/>
    <lineage>
        <taxon>Bacteria</taxon>
        <taxon>Pseudomonadati</taxon>
        <taxon>Pseudomonadota</taxon>
        <taxon>Gammaproteobacteria</taxon>
        <taxon>Steroidobacterales</taxon>
        <taxon>Steroidobacteraceae</taxon>
        <taxon>Povalibacter</taxon>
    </lineage>
</organism>
<dbReference type="Gene3D" id="3.40.228.10">
    <property type="entry name" value="Dimethylsulfoxide Reductase, domain 2"/>
    <property type="match status" value="1"/>
</dbReference>
<dbReference type="Proteomes" id="UP000588068">
    <property type="component" value="Unassembled WGS sequence"/>
</dbReference>
<evidence type="ECO:0000313" key="12">
    <source>
        <dbReference type="EMBL" id="MBB6093867.1"/>
    </source>
</evidence>
<dbReference type="PIRSF" id="PIRSF000144">
    <property type="entry name" value="CbbBc"/>
    <property type="match status" value="1"/>
</dbReference>
<keyword evidence="5" id="KW-0500">Molybdenum</keyword>
<dbReference type="PANTHER" id="PTHR43105:SF4">
    <property type="entry name" value="PROTEIN YDEP"/>
    <property type="match status" value="1"/>
</dbReference>
<dbReference type="InterPro" id="IPR010046">
    <property type="entry name" value="Mopterin_OxRdtse_a_bac"/>
</dbReference>
<keyword evidence="4" id="KW-0004">4Fe-4S</keyword>
<feature type="domain" description="Molybdopterin oxidoreductase" evidence="10">
    <location>
        <begin position="109"/>
        <end position="491"/>
    </location>
</feature>
<accession>A0A841HLB8</accession>
<name>A0A841HLB8_9GAMM</name>
<comment type="caution">
    <text evidence="12">The sequence shown here is derived from an EMBL/GenBank/DDBJ whole genome shotgun (WGS) entry which is preliminary data.</text>
</comment>